<evidence type="ECO:0000256" key="8">
    <source>
        <dbReference type="ARBA" id="ARBA00023098"/>
    </source>
</evidence>
<keyword evidence="2" id="KW-1003">Cell membrane</keyword>
<feature type="transmembrane region" description="Helical" evidence="13">
    <location>
        <begin position="41"/>
        <end position="59"/>
    </location>
</feature>
<keyword evidence="11" id="KW-1208">Phospholipid metabolism</keyword>
<keyword evidence="16" id="KW-1185">Reference proteome</keyword>
<dbReference type="Pfam" id="PF13091">
    <property type="entry name" value="PLDc_2"/>
    <property type="match status" value="2"/>
</dbReference>
<keyword evidence="5 13" id="KW-0812">Transmembrane</keyword>
<name>A0ABN6XKZ0_9MICO</name>
<dbReference type="RefSeq" id="WP_286278874.1">
    <property type="nucleotide sequence ID" value="NZ_AP027731.1"/>
</dbReference>
<protein>
    <recommendedName>
        <fullName evidence="12">Cardiolipin synthase</fullName>
        <ecNumber evidence="12">2.7.8.-</ecNumber>
    </recommendedName>
</protein>
<feature type="transmembrane region" description="Helical" evidence="13">
    <location>
        <begin position="6"/>
        <end position="29"/>
    </location>
</feature>
<evidence type="ECO:0000256" key="3">
    <source>
        <dbReference type="ARBA" id="ARBA00022516"/>
    </source>
</evidence>
<dbReference type="InterPro" id="IPR001736">
    <property type="entry name" value="PLipase_D/transphosphatidylase"/>
</dbReference>
<dbReference type="Gene3D" id="3.30.870.10">
    <property type="entry name" value="Endonuclease Chain A"/>
    <property type="match status" value="2"/>
</dbReference>
<proteinExistence type="predicted"/>
<dbReference type="NCBIfam" id="TIGR04265">
    <property type="entry name" value="bac_cardiolipin"/>
    <property type="match status" value="1"/>
</dbReference>
<dbReference type="PANTHER" id="PTHR21248:SF22">
    <property type="entry name" value="PHOSPHOLIPASE D"/>
    <property type="match status" value="1"/>
</dbReference>
<dbReference type="Pfam" id="PF13396">
    <property type="entry name" value="PLDc_N"/>
    <property type="match status" value="1"/>
</dbReference>
<comment type="subcellular location">
    <subcellularLocation>
        <location evidence="1">Cell membrane</location>
        <topology evidence="1">Multi-pass membrane protein</topology>
    </subcellularLocation>
</comment>
<feature type="domain" description="PLD phosphodiesterase" evidence="14">
    <location>
        <begin position="219"/>
        <end position="246"/>
    </location>
</feature>
<dbReference type="InterPro" id="IPR027379">
    <property type="entry name" value="CLS_N"/>
</dbReference>
<keyword evidence="4" id="KW-0808">Transferase</keyword>
<evidence type="ECO:0000313" key="16">
    <source>
        <dbReference type="Proteomes" id="UP001321498"/>
    </source>
</evidence>
<gene>
    <name evidence="15" type="ORF">GCM10025866_15190</name>
</gene>
<evidence type="ECO:0000256" key="7">
    <source>
        <dbReference type="ARBA" id="ARBA00022989"/>
    </source>
</evidence>
<keyword evidence="8" id="KW-0443">Lipid metabolism</keyword>
<evidence type="ECO:0000256" key="12">
    <source>
        <dbReference type="NCBIfam" id="TIGR04265"/>
    </source>
</evidence>
<dbReference type="CDD" id="cd09158">
    <property type="entry name" value="PLDc_EcCLS_like_2"/>
    <property type="match status" value="1"/>
</dbReference>
<keyword evidence="7 13" id="KW-1133">Transmembrane helix</keyword>
<dbReference type="SUPFAM" id="SSF56024">
    <property type="entry name" value="Phospholipase D/nuclease"/>
    <property type="match status" value="2"/>
</dbReference>
<sequence length="487" mass="55674">MDVASATLAIAILLIILDLSIRVGAVILIPRNRKPTSATAWLLLVLFLPYVGLLLYLLIGSPRLPKRRRERQKDIDEIIRDTTEGMDRVNRTASWPTWLESVVELNRTLGSMPLVGGNSARLLPNYDESIRAMADEVNRAQRYVHAQFYILSADPATEPFFAALEAAVKRGVSVRVLLDHVASLQYPGYRKTIKRLTRAGIDWRLLLPVQPLKGRWQRPDLRNHRKLLVVDGTVAYMGSQNMIDRSYNRWINRKRHLQWKDLMARLRGPIVAGINAIFLTDWYGETGELLTSEVEPMEDQVADHMLDCQVVPSGPGFEGENNLRLFNALLYYAQEQLIIASPYFVPDESMLYAITTAVQRGIRVELFVSEIGDQFLVSRAQRSYYRELLEAGVVIWLYHRPVVLHAKHFTVDDEVAVIGSSNMDMRSFSLNMEVSLMVRGRDFVGQLRHVEADYRRSSRRLTLEEWDDQPFWGSVVDNLARLTSALQ</sequence>
<feature type="domain" description="PLD phosphodiesterase" evidence="14">
    <location>
        <begin position="400"/>
        <end position="427"/>
    </location>
</feature>
<keyword evidence="10" id="KW-0594">Phospholipid biosynthesis</keyword>
<keyword evidence="6" id="KW-0677">Repeat</keyword>
<evidence type="ECO:0000256" key="2">
    <source>
        <dbReference type="ARBA" id="ARBA00022475"/>
    </source>
</evidence>
<organism evidence="15 16">
    <name type="scientific">Naasia aerilata</name>
    <dbReference type="NCBI Taxonomy" id="1162966"/>
    <lineage>
        <taxon>Bacteria</taxon>
        <taxon>Bacillati</taxon>
        <taxon>Actinomycetota</taxon>
        <taxon>Actinomycetes</taxon>
        <taxon>Micrococcales</taxon>
        <taxon>Microbacteriaceae</taxon>
        <taxon>Naasia</taxon>
    </lineage>
</organism>
<dbReference type="SMART" id="SM00155">
    <property type="entry name" value="PLDc"/>
    <property type="match status" value="2"/>
</dbReference>
<evidence type="ECO:0000256" key="11">
    <source>
        <dbReference type="ARBA" id="ARBA00023264"/>
    </source>
</evidence>
<evidence type="ECO:0000256" key="4">
    <source>
        <dbReference type="ARBA" id="ARBA00022679"/>
    </source>
</evidence>
<reference evidence="16" key="1">
    <citation type="journal article" date="2019" name="Int. J. Syst. Evol. Microbiol.">
        <title>The Global Catalogue of Microorganisms (GCM) 10K type strain sequencing project: providing services to taxonomists for standard genome sequencing and annotation.</title>
        <authorList>
            <consortium name="The Broad Institute Genomics Platform"/>
            <consortium name="The Broad Institute Genome Sequencing Center for Infectious Disease"/>
            <person name="Wu L."/>
            <person name="Ma J."/>
        </authorList>
    </citation>
    <scope>NUCLEOTIDE SEQUENCE [LARGE SCALE GENOMIC DNA]</scope>
    <source>
        <strain evidence="16">NBRC 108725</strain>
    </source>
</reference>
<keyword evidence="3" id="KW-0444">Lipid biosynthesis</keyword>
<accession>A0ABN6XKZ0</accession>
<dbReference type="EC" id="2.7.8.-" evidence="12"/>
<dbReference type="InterPro" id="IPR025202">
    <property type="entry name" value="PLD-like_dom"/>
</dbReference>
<evidence type="ECO:0000256" key="13">
    <source>
        <dbReference type="SAM" id="Phobius"/>
    </source>
</evidence>
<dbReference type="InterPro" id="IPR022924">
    <property type="entry name" value="Cardiolipin_synthase"/>
</dbReference>
<evidence type="ECO:0000256" key="10">
    <source>
        <dbReference type="ARBA" id="ARBA00023209"/>
    </source>
</evidence>
<dbReference type="Proteomes" id="UP001321498">
    <property type="component" value="Chromosome"/>
</dbReference>
<dbReference type="PROSITE" id="PS50035">
    <property type="entry name" value="PLD"/>
    <property type="match status" value="2"/>
</dbReference>
<evidence type="ECO:0000256" key="6">
    <source>
        <dbReference type="ARBA" id="ARBA00022737"/>
    </source>
</evidence>
<evidence type="ECO:0000259" key="14">
    <source>
        <dbReference type="PROSITE" id="PS50035"/>
    </source>
</evidence>
<dbReference type="PANTHER" id="PTHR21248">
    <property type="entry name" value="CARDIOLIPIN SYNTHASE"/>
    <property type="match status" value="1"/>
</dbReference>
<dbReference type="EMBL" id="AP027731">
    <property type="protein sequence ID" value="BDZ45610.1"/>
    <property type="molecule type" value="Genomic_DNA"/>
</dbReference>
<keyword evidence="9 13" id="KW-0472">Membrane</keyword>
<evidence type="ECO:0000256" key="9">
    <source>
        <dbReference type="ARBA" id="ARBA00023136"/>
    </source>
</evidence>
<evidence type="ECO:0000313" key="15">
    <source>
        <dbReference type="EMBL" id="BDZ45610.1"/>
    </source>
</evidence>
<evidence type="ECO:0000256" key="5">
    <source>
        <dbReference type="ARBA" id="ARBA00022692"/>
    </source>
</evidence>
<evidence type="ECO:0000256" key="1">
    <source>
        <dbReference type="ARBA" id="ARBA00004651"/>
    </source>
</evidence>